<feature type="region of interest" description="Disordered" evidence="1">
    <location>
        <begin position="26"/>
        <end position="52"/>
    </location>
</feature>
<name>A0A9D4ECU7_DREPO</name>
<sequence length="52" mass="5918">MIRREVVSNRFVSEFVDAAPEYRKLPAPEDDIQGTRQGVGRRRLRSDVVTGS</sequence>
<reference evidence="2" key="2">
    <citation type="submission" date="2020-11" db="EMBL/GenBank/DDBJ databases">
        <authorList>
            <person name="McCartney M.A."/>
            <person name="Auch B."/>
            <person name="Kono T."/>
            <person name="Mallez S."/>
            <person name="Becker A."/>
            <person name="Gohl D.M."/>
            <person name="Silverstein K.A.T."/>
            <person name="Koren S."/>
            <person name="Bechman K.B."/>
            <person name="Herman A."/>
            <person name="Abrahante J.E."/>
            <person name="Garbe J."/>
        </authorList>
    </citation>
    <scope>NUCLEOTIDE SEQUENCE</scope>
    <source>
        <strain evidence="2">Duluth1</strain>
        <tissue evidence="2">Whole animal</tissue>
    </source>
</reference>
<evidence type="ECO:0000313" key="2">
    <source>
        <dbReference type="EMBL" id="KAH3777361.1"/>
    </source>
</evidence>
<organism evidence="2 3">
    <name type="scientific">Dreissena polymorpha</name>
    <name type="common">Zebra mussel</name>
    <name type="synonym">Mytilus polymorpha</name>
    <dbReference type="NCBI Taxonomy" id="45954"/>
    <lineage>
        <taxon>Eukaryota</taxon>
        <taxon>Metazoa</taxon>
        <taxon>Spiralia</taxon>
        <taxon>Lophotrochozoa</taxon>
        <taxon>Mollusca</taxon>
        <taxon>Bivalvia</taxon>
        <taxon>Autobranchia</taxon>
        <taxon>Heteroconchia</taxon>
        <taxon>Euheterodonta</taxon>
        <taxon>Imparidentia</taxon>
        <taxon>Neoheterodontei</taxon>
        <taxon>Myida</taxon>
        <taxon>Dreissenoidea</taxon>
        <taxon>Dreissenidae</taxon>
        <taxon>Dreissena</taxon>
    </lineage>
</organism>
<accession>A0A9D4ECU7</accession>
<comment type="caution">
    <text evidence="2">The sequence shown here is derived from an EMBL/GenBank/DDBJ whole genome shotgun (WGS) entry which is preliminary data.</text>
</comment>
<evidence type="ECO:0000313" key="3">
    <source>
        <dbReference type="Proteomes" id="UP000828390"/>
    </source>
</evidence>
<gene>
    <name evidence="2" type="ORF">DPMN_178802</name>
</gene>
<dbReference type="EMBL" id="JAIWYP010000009">
    <property type="protein sequence ID" value="KAH3777361.1"/>
    <property type="molecule type" value="Genomic_DNA"/>
</dbReference>
<evidence type="ECO:0000256" key="1">
    <source>
        <dbReference type="SAM" id="MobiDB-lite"/>
    </source>
</evidence>
<dbReference type="AlphaFoldDB" id="A0A9D4ECU7"/>
<protein>
    <submittedName>
        <fullName evidence="2">Uncharacterized protein</fullName>
    </submittedName>
</protein>
<keyword evidence="3" id="KW-1185">Reference proteome</keyword>
<dbReference type="Proteomes" id="UP000828390">
    <property type="component" value="Unassembled WGS sequence"/>
</dbReference>
<proteinExistence type="predicted"/>
<reference evidence="2" key="1">
    <citation type="journal article" date="2019" name="bioRxiv">
        <title>The Genome of the Zebra Mussel, Dreissena polymorpha: A Resource for Invasive Species Research.</title>
        <authorList>
            <person name="McCartney M.A."/>
            <person name="Auch B."/>
            <person name="Kono T."/>
            <person name="Mallez S."/>
            <person name="Zhang Y."/>
            <person name="Obille A."/>
            <person name="Becker A."/>
            <person name="Abrahante J.E."/>
            <person name="Garbe J."/>
            <person name="Badalamenti J.P."/>
            <person name="Herman A."/>
            <person name="Mangelson H."/>
            <person name="Liachko I."/>
            <person name="Sullivan S."/>
            <person name="Sone E.D."/>
            <person name="Koren S."/>
            <person name="Silverstein K.A.T."/>
            <person name="Beckman K.B."/>
            <person name="Gohl D.M."/>
        </authorList>
    </citation>
    <scope>NUCLEOTIDE SEQUENCE</scope>
    <source>
        <strain evidence="2">Duluth1</strain>
        <tissue evidence="2">Whole animal</tissue>
    </source>
</reference>